<gene>
    <name evidence="2" type="ORF">HNP48_005220</name>
</gene>
<dbReference type="AlphaFoldDB" id="A0A7X0PJ41"/>
<protein>
    <submittedName>
        <fullName evidence="2">Uncharacterized protein</fullName>
    </submittedName>
</protein>
<evidence type="ECO:0000313" key="2">
    <source>
        <dbReference type="EMBL" id="MBB6562507.1"/>
    </source>
</evidence>
<dbReference type="Proteomes" id="UP000575083">
    <property type="component" value="Unassembled WGS sequence"/>
</dbReference>
<sequence length="185" mass="20792">MGASAGVTDGDLFGHRLGARLATSPSTMGYWSAGRAIIIVDKPEIPPEFEKLELLTTPKTYTIGNIYATKSLPERTAAFALADKYKDLLPTLYREQCVRERDGFGGVVLELRCGQYQLTIQIYSPDRQNPNGLYSVQIGLTMARETRVGYDWQMLLDEEVDAVDKEGRQRRLEQAKKDRSLRGFP</sequence>
<reference evidence="2 3" key="1">
    <citation type="submission" date="2020-08" db="EMBL/GenBank/DDBJ databases">
        <title>Functional genomics of gut bacteria from endangered species of beetles.</title>
        <authorList>
            <person name="Carlos-Shanley C."/>
        </authorList>
    </citation>
    <scope>NUCLEOTIDE SEQUENCE [LARGE SCALE GENOMIC DNA]</scope>
    <source>
        <strain evidence="2 3">S00198</strain>
    </source>
</reference>
<proteinExistence type="predicted"/>
<comment type="caution">
    <text evidence="2">The sequence shown here is derived from an EMBL/GenBank/DDBJ whole genome shotgun (WGS) entry which is preliminary data.</text>
</comment>
<name>A0A7X0PJ41_9BURK</name>
<feature type="region of interest" description="Disordered" evidence="1">
    <location>
        <begin position="166"/>
        <end position="185"/>
    </location>
</feature>
<evidence type="ECO:0000256" key="1">
    <source>
        <dbReference type="SAM" id="MobiDB-lite"/>
    </source>
</evidence>
<dbReference type="EMBL" id="JACHLK010000013">
    <property type="protein sequence ID" value="MBB6562507.1"/>
    <property type="molecule type" value="Genomic_DNA"/>
</dbReference>
<organism evidence="2 3">
    <name type="scientific">Acidovorax soli</name>
    <dbReference type="NCBI Taxonomy" id="592050"/>
    <lineage>
        <taxon>Bacteria</taxon>
        <taxon>Pseudomonadati</taxon>
        <taxon>Pseudomonadota</taxon>
        <taxon>Betaproteobacteria</taxon>
        <taxon>Burkholderiales</taxon>
        <taxon>Comamonadaceae</taxon>
        <taxon>Acidovorax</taxon>
    </lineage>
</organism>
<keyword evidence="3" id="KW-1185">Reference proteome</keyword>
<dbReference type="RefSeq" id="WP_184862594.1">
    <property type="nucleotide sequence ID" value="NZ_JACHLK010000013.1"/>
</dbReference>
<evidence type="ECO:0000313" key="3">
    <source>
        <dbReference type="Proteomes" id="UP000575083"/>
    </source>
</evidence>
<accession>A0A7X0PJ41</accession>